<organism evidence="2 3">
    <name type="scientific">Paenibacillus lutrae</name>
    <dbReference type="NCBI Taxonomy" id="2078573"/>
    <lineage>
        <taxon>Bacteria</taxon>
        <taxon>Bacillati</taxon>
        <taxon>Bacillota</taxon>
        <taxon>Bacilli</taxon>
        <taxon>Bacillales</taxon>
        <taxon>Paenibacillaceae</taxon>
        <taxon>Paenibacillus</taxon>
    </lineage>
</organism>
<protein>
    <recommendedName>
        <fullName evidence="1">YtkA-like domain-containing protein</fullName>
    </recommendedName>
</protein>
<dbReference type="Proteomes" id="UP000490800">
    <property type="component" value="Unassembled WGS sequence"/>
</dbReference>
<dbReference type="AlphaFoldDB" id="A0A7X3FMG2"/>
<name>A0A7X3FMG2_9BACL</name>
<gene>
    <name evidence="2" type="ORF">EDM21_23455</name>
</gene>
<keyword evidence="3" id="KW-1185">Reference proteome</keyword>
<feature type="domain" description="YtkA-like" evidence="1">
    <location>
        <begin position="59"/>
        <end position="141"/>
    </location>
</feature>
<reference evidence="2 3" key="1">
    <citation type="journal article" date="2019" name="Microorganisms">
        <title>Paenibacillus lutrae sp. nov., A Chitinolytic Species Isolated from A River Otter in Castril Natural Park, Granada, Spain.</title>
        <authorList>
            <person name="Rodriguez M."/>
            <person name="Reina J.C."/>
            <person name="Bejar V."/>
            <person name="Llamas I."/>
        </authorList>
    </citation>
    <scope>NUCLEOTIDE SEQUENCE [LARGE SCALE GENOMIC DNA]</scope>
    <source>
        <strain evidence="2 3">N10</strain>
    </source>
</reference>
<sequence>MVPRHSRDYYTGSTYWNRFRKPIGIARLFSLLLLLTAMLPACGKPGTASYSAESPAPESEELTITFSTIPQTITANQTAQLTAKITRGSTPIKDASVGFEIWRQDEPDGEHLQQAAEPDNQGSYRLKGSFTDKGAYSVVIHVTTAQTHEMKMESFEVH</sequence>
<dbReference type="OrthoDB" id="2679563at2"/>
<evidence type="ECO:0000313" key="3">
    <source>
        <dbReference type="Proteomes" id="UP000490800"/>
    </source>
</evidence>
<accession>A0A7X3FMG2</accession>
<dbReference type="Pfam" id="PF13115">
    <property type="entry name" value="YtkA"/>
    <property type="match status" value="1"/>
</dbReference>
<proteinExistence type="predicted"/>
<comment type="caution">
    <text evidence="2">The sequence shown here is derived from an EMBL/GenBank/DDBJ whole genome shotgun (WGS) entry which is preliminary data.</text>
</comment>
<evidence type="ECO:0000259" key="1">
    <source>
        <dbReference type="Pfam" id="PF13115"/>
    </source>
</evidence>
<evidence type="ECO:0000313" key="2">
    <source>
        <dbReference type="EMBL" id="MVP02444.1"/>
    </source>
</evidence>
<dbReference type="EMBL" id="RHLK01000024">
    <property type="protein sequence ID" value="MVP02444.1"/>
    <property type="molecule type" value="Genomic_DNA"/>
</dbReference>
<dbReference type="InterPro" id="IPR032693">
    <property type="entry name" value="YtkA-like_dom"/>
</dbReference>